<evidence type="ECO:0000256" key="3">
    <source>
        <dbReference type="ARBA" id="ARBA00022833"/>
    </source>
</evidence>
<sequence>MANKKQQAKMAEVISCEYFPMSNASMMAATAMIANSENLYNNYCYSMHDLADEKGNILSDDGGFILPLYSPLILGTDNPELAFTIKFHSDLCKHDCLGLFVICAVNTKSTPVVFVDDSTGDFTALRINENLCNLLEKEEIIAVEAMLQRNGEVYCCYIPFLTRMVKWCKSPRGIGEVLGKNKLLKCVCCGATLNDEEHITLGSCNKKCVSYVEKLRSDLDSKFYSINTCSRGNHFCKGREKHCGSCALAVGKKKKCMICKKVYYCNKKCQQNDLERHRKICKK</sequence>
<evidence type="ECO:0000313" key="5">
    <source>
        <dbReference type="EMBL" id="QBK93357.1"/>
    </source>
</evidence>
<dbReference type="SUPFAM" id="SSF144232">
    <property type="entry name" value="HIT/MYND zinc finger-like"/>
    <property type="match status" value="1"/>
</dbReference>
<dbReference type="GO" id="GO:0008270">
    <property type="term" value="F:zinc ion binding"/>
    <property type="evidence" value="ECO:0007669"/>
    <property type="project" value="UniProtKB-KW"/>
</dbReference>
<dbReference type="EMBL" id="MK500594">
    <property type="protein sequence ID" value="QBK93357.1"/>
    <property type="molecule type" value="Genomic_DNA"/>
</dbReference>
<evidence type="ECO:0000259" key="4">
    <source>
        <dbReference type="PROSITE" id="PS50865"/>
    </source>
</evidence>
<dbReference type="Gene3D" id="6.10.140.2220">
    <property type="match status" value="1"/>
</dbReference>
<evidence type="ECO:0000256" key="2">
    <source>
        <dbReference type="ARBA" id="ARBA00022771"/>
    </source>
</evidence>
<evidence type="ECO:0000256" key="1">
    <source>
        <dbReference type="ARBA" id="ARBA00022723"/>
    </source>
</evidence>
<proteinExistence type="predicted"/>
<dbReference type="Pfam" id="PF01753">
    <property type="entry name" value="zf-MYND"/>
    <property type="match status" value="1"/>
</dbReference>
<protein>
    <submittedName>
        <fullName evidence="5">MYND finger protein</fullName>
    </submittedName>
</protein>
<dbReference type="PROSITE" id="PS50865">
    <property type="entry name" value="ZF_MYND_2"/>
    <property type="match status" value="1"/>
</dbReference>
<reference evidence="5" key="1">
    <citation type="journal article" date="2019" name="MBio">
        <title>Virus Genomes from Deep Sea Sediments Expand the Ocean Megavirome and Support Independent Origins of Viral Gigantism.</title>
        <authorList>
            <person name="Backstrom D."/>
            <person name="Yutin N."/>
            <person name="Jorgensen S.L."/>
            <person name="Dharamshi J."/>
            <person name="Homa F."/>
            <person name="Zaremba-Niedwiedzka K."/>
            <person name="Spang A."/>
            <person name="Wolf Y.I."/>
            <person name="Koonin E.V."/>
            <person name="Ettema T.J."/>
        </authorList>
    </citation>
    <scope>NUCLEOTIDE SEQUENCE</scope>
</reference>
<accession>A0A481ZC43</accession>
<keyword evidence="1" id="KW-0479">Metal-binding</keyword>
<organism evidence="5">
    <name type="scientific">Pithovirus LCPAC404</name>
    <dbReference type="NCBI Taxonomy" id="2506597"/>
    <lineage>
        <taxon>Viruses</taxon>
        <taxon>Pithoviruses</taxon>
    </lineage>
</organism>
<name>A0A481ZC43_9VIRU</name>
<keyword evidence="2" id="KW-0863">Zinc-finger</keyword>
<keyword evidence="3" id="KW-0862">Zinc</keyword>
<feature type="domain" description="MYND-type" evidence="4">
    <location>
        <begin position="243"/>
        <end position="281"/>
    </location>
</feature>
<dbReference type="InterPro" id="IPR002893">
    <property type="entry name" value="Znf_MYND"/>
</dbReference>
<gene>
    <name evidence="5" type="ORF">LCPAC404_00610</name>
</gene>